<dbReference type="Proteomes" id="UP000092403">
    <property type="component" value="Unassembled WGS sequence"/>
</dbReference>
<evidence type="ECO:0008006" key="6">
    <source>
        <dbReference type="Google" id="ProtNLM"/>
    </source>
</evidence>
<dbReference type="EMBL" id="LNJC01000001">
    <property type="protein sequence ID" value="KYC51341.1"/>
    <property type="molecule type" value="Genomic_DNA"/>
</dbReference>
<accession>A0A150J294</accession>
<evidence type="ECO:0000313" key="2">
    <source>
        <dbReference type="EMBL" id="KYC48693.1"/>
    </source>
</evidence>
<proteinExistence type="predicted"/>
<dbReference type="Proteomes" id="UP000091929">
    <property type="component" value="Unassembled WGS sequence"/>
</dbReference>
<gene>
    <name evidence="1" type="ORF">APG10_01391</name>
    <name evidence="2" type="ORF">APG11_00003</name>
    <name evidence="3" type="ORF">APG12_00002</name>
</gene>
<evidence type="ECO:0000313" key="3">
    <source>
        <dbReference type="EMBL" id="KYC51341.1"/>
    </source>
</evidence>
<dbReference type="AlphaFoldDB" id="A0A150IIV9"/>
<reference evidence="4 5" key="1">
    <citation type="journal article" date="2016" name="ISME J.">
        <title>Chasing the elusive Euryarchaeota class WSA2: genomes reveal a uniquely fastidious methyl-reducing methanogen.</title>
        <authorList>
            <person name="Nobu M.K."/>
            <person name="Narihiro T."/>
            <person name="Kuroda K."/>
            <person name="Mei R."/>
            <person name="Liu W.T."/>
        </authorList>
    </citation>
    <scope>NUCLEOTIDE SEQUENCE [LARGE SCALE GENOMIC DNA]</scope>
    <source>
        <strain evidence="1">B03fssc0709_Meth_Bin005</strain>
        <strain evidence="2">B15fssc0709_Meth_Bin003</strain>
        <strain evidence="3">BMIXfssc0709_Meth_Bin006</strain>
    </source>
</reference>
<dbReference type="Proteomes" id="UP000092401">
    <property type="component" value="Unassembled WGS sequence"/>
</dbReference>
<organism evidence="1 5">
    <name type="scientific">Candidatus Methanofastidiosum methylothiophilum</name>
    <dbReference type="NCBI Taxonomy" id="1705564"/>
    <lineage>
        <taxon>Archaea</taxon>
        <taxon>Methanobacteriati</taxon>
        <taxon>Methanobacteriota</taxon>
        <taxon>Stenosarchaea group</taxon>
        <taxon>Candidatus Methanofastidiosia</taxon>
        <taxon>Candidatus Methanofastidiosales</taxon>
        <taxon>Candidatus Methanofastidiosaceae</taxon>
        <taxon>Candidatus Methanofastidiosum</taxon>
    </lineage>
</organism>
<sequence>MGSISLNISNKLYHKFELFCEKLGTTPDEEIETFILSVLDDDKEITDEYKQKLDNIRKGKFIKVNNFAEHFGL</sequence>
<dbReference type="EMBL" id="LNGF01000001">
    <property type="protein sequence ID" value="KYC48693.1"/>
    <property type="molecule type" value="Genomic_DNA"/>
</dbReference>
<name>A0A150IIV9_9EURY</name>
<accession>A0A150IUP4</accession>
<comment type="caution">
    <text evidence="1">The sequence shown here is derived from an EMBL/GenBank/DDBJ whole genome shotgun (WGS) entry which is preliminary data.</text>
</comment>
<evidence type="ECO:0000313" key="4">
    <source>
        <dbReference type="Proteomes" id="UP000091929"/>
    </source>
</evidence>
<protein>
    <recommendedName>
        <fullName evidence="6">Antitoxin</fullName>
    </recommendedName>
</protein>
<accession>A0A150IIV9</accession>
<evidence type="ECO:0000313" key="1">
    <source>
        <dbReference type="EMBL" id="KYC44808.1"/>
    </source>
</evidence>
<evidence type="ECO:0000313" key="5">
    <source>
        <dbReference type="Proteomes" id="UP000092401"/>
    </source>
</evidence>
<dbReference type="EMBL" id="LNGE01000041">
    <property type="protein sequence ID" value="KYC44808.1"/>
    <property type="molecule type" value="Genomic_DNA"/>
</dbReference>